<feature type="signal peptide" evidence="2">
    <location>
        <begin position="1"/>
        <end position="18"/>
    </location>
</feature>
<name>S3CNK9_GLAL2</name>
<sequence>MKMQQLGAMLLAASSALAAPHDEPLSVLVTPTSTFSPTVVNTYPATSLLEESTQAKVQKPSWTIAYTPDCIDKPTQEAMHATTTHIVVTPTAAVAPTPMPEAKNADCRRQASDNPPREQVKDTSPLIEALSSSHRLPRRRPMRRHRSHMHMARSPPNSGETDPLNQGSTRDTTRILSGRQPSHPHGSHTHMAHGPANSGPNPTHQGTTRDENVADKTTYEKLARWLHPSKCYFSHCKGTRSEIDHAEEK</sequence>
<gene>
    <name evidence="3" type="ORF">GLAREA_04888</name>
</gene>
<evidence type="ECO:0000313" key="3">
    <source>
        <dbReference type="EMBL" id="EPE28097.1"/>
    </source>
</evidence>
<proteinExistence type="predicted"/>
<dbReference type="HOGENOM" id="CLU_1115834_0_0_1"/>
<evidence type="ECO:0000256" key="2">
    <source>
        <dbReference type="SAM" id="SignalP"/>
    </source>
</evidence>
<dbReference type="GeneID" id="19463943"/>
<dbReference type="RefSeq" id="XP_008085456.1">
    <property type="nucleotide sequence ID" value="XM_008087265.1"/>
</dbReference>
<feature type="compositionally biased region" description="Basic residues" evidence="1">
    <location>
        <begin position="135"/>
        <end position="151"/>
    </location>
</feature>
<protein>
    <submittedName>
        <fullName evidence="3">Uncharacterized protein</fullName>
    </submittedName>
</protein>
<reference evidence="3 4" key="1">
    <citation type="journal article" date="2013" name="BMC Genomics">
        <title>Genomics-driven discovery of the pneumocandin biosynthetic gene cluster in the fungus Glarea lozoyensis.</title>
        <authorList>
            <person name="Chen L."/>
            <person name="Yue Q."/>
            <person name="Zhang X."/>
            <person name="Xiang M."/>
            <person name="Wang C."/>
            <person name="Li S."/>
            <person name="Che Y."/>
            <person name="Ortiz-Lopez F.J."/>
            <person name="Bills G.F."/>
            <person name="Liu X."/>
            <person name="An Z."/>
        </authorList>
    </citation>
    <scope>NUCLEOTIDE SEQUENCE [LARGE SCALE GENOMIC DNA]</scope>
    <source>
        <strain evidence="4">ATCC 20868 / MF5171</strain>
    </source>
</reference>
<accession>S3CNK9</accession>
<keyword evidence="4" id="KW-1185">Reference proteome</keyword>
<organism evidence="3 4">
    <name type="scientific">Glarea lozoyensis (strain ATCC 20868 / MF5171)</name>
    <dbReference type="NCBI Taxonomy" id="1116229"/>
    <lineage>
        <taxon>Eukaryota</taxon>
        <taxon>Fungi</taxon>
        <taxon>Dikarya</taxon>
        <taxon>Ascomycota</taxon>
        <taxon>Pezizomycotina</taxon>
        <taxon>Leotiomycetes</taxon>
        <taxon>Helotiales</taxon>
        <taxon>Helotiaceae</taxon>
        <taxon>Glarea</taxon>
    </lineage>
</organism>
<feature type="chain" id="PRO_5004507361" evidence="2">
    <location>
        <begin position="19"/>
        <end position="249"/>
    </location>
</feature>
<evidence type="ECO:0000313" key="4">
    <source>
        <dbReference type="Proteomes" id="UP000016922"/>
    </source>
</evidence>
<dbReference type="KEGG" id="glz:GLAREA_04888"/>
<evidence type="ECO:0000256" key="1">
    <source>
        <dbReference type="SAM" id="MobiDB-lite"/>
    </source>
</evidence>
<dbReference type="EMBL" id="KE145369">
    <property type="protein sequence ID" value="EPE28097.1"/>
    <property type="molecule type" value="Genomic_DNA"/>
</dbReference>
<feature type="region of interest" description="Disordered" evidence="1">
    <location>
        <begin position="93"/>
        <end position="212"/>
    </location>
</feature>
<dbReference type="Proteomes" id="UP000016922">
    <property type="component" value="Unassembled WGS sequence"/>
</dbReference>
<feature type="compositionally biased region" description="Polar residues" evidence="1">
    <location>
        <begin position="156"/>
        <end position="170"/>
    </location>
</feature>
<feature type="compositionally biased region" description="Basic and acidic residues" evidence="1">
    <location>
        <begin position="103"/>
        <end position="121"/>
    </location>
</feature>
<keyword evidence="2" id="KW-0732">Signal</keyword>
<dbReference type="AlphaFoldDB" id="S3CNK9"/>